<protein>
    <submittedName>
        <fullName evidence="1">Uncharacterized protein</fullName>
    </submittedName>
</protein>
<sequence>MDLKKDGAPSTQARPGFSFIVGSRKSFPSKWDDAEKWLINGLHSPANFMLKQCGINGPVVKQDEKDKETKIVSLDHHHGSSDSWISTSHVLLKDKLTNEGEPIFPKLKHLGAMEVIQAVKNRDRGTEMTPGGSSTASRCPTPLKSFSPPRHNTPESRLSLQGLMDQSSSQLECHLANKLQPWTPFDAFDSKWSSMEDEEEEISKSLRQFEMNNQFLETISGPRPSAWEEQELSEPCLRYQIKEAKIQAWVNLQKAKAEAESRKLEVKIQKMRSKHEEKLMKKMTIVRRKAEELRAAAQVDHSQMVAKSNKTPNHQPRVQFSGHHGSCGCLISN</sequence>
<evidence type="ECO:0000313" key="2">
    <source>
        <dbReference type="Proteomes" id="UP001056120"/>
    </source>
</evidence>
<comment type="caution">
    <text evidence="1">The sequence shown here is derived from an EMBL/GenBank/DDBJ whole genome shotgun (WGS) entry which is preliminary data.</text>
</comment>
<name>A0ACB9I8C2_9ASTR</name>
<organism evidence="1 2">
    <name type="scientific">Smallanthus sonchifolius</name>
    <dbReference type="NCBI Taxonomy" id="185202"/>
    <lineage>
        <taxon>Eukaryota</taxon>
        <taxon>Viridiplantae</taxon>
        <taxon>Streptophyta</taxon>
        <taxon>Embryophyta</taxon>
        <taxon>Tracheophyta</taxon>
        <taxon>Spermatophyta</taxon>
        <taxon>Magnoliopsida</taxon>
        <taxon>eudicotyledons</taxon>
        <taxon>Gunneridae</taxon>
        <taxon>Pentapetalae</taxon>
        <taxon>asterids</taxon>
        <taxon>campanulids</taxon>
        <taxon>Asterales</taxon>
        <taxon>Asteraceae</taxon>
        <taxon>Asteroideae</taxon>
        <taxon>Heliantheae alliance</taxon>
        <taxon>Millerieae</taxon>
        <taxon>Smallanthus</taxon>
    </lineage>
</organism>
<proteinExistence type="predicted"/>
<dbReference type="Proteomes" id="UP001056120">
    <property type="component" value="Linkage Group LG10"/>
</dbReference>
<evidence type="ECO:0000313" key="1">
    <source>
        <dbReference type="EMBL" id="KAI3803307.1"/>
    </source>
</evidence>
<gene>
    <name evidence="1" type="ORF">L1987_31457</name>
</gene>
<dbReference type="EMBL" id="CM042027">
    <property type="protein sequence ID" value="KAI3803307.1"/>
    <property type="molecule type" value="Genomic_DNA"/>
</dbReference>
<keyword evidence="2" id="KW-1185">Reference proteome</keyword>
<reference evidence="2" key="1">
    <citation type="journal article" date="2022" name="Mol. Ecol. Resour.">
        <title>The genomes of chicory, endive, great burdock and yacon provide insights into Asteraceae palaeo-polyploidization history and plant inulin production.</title>
        <authorList>
            <person name="Fan W."/>
            <person name="Wang S."/>
            <person name="Wang H."/>
            <person name="Wang A."/>
            <person name="Jiang F."/>
            <person name="Liu H."/>
            <person name="Zhao H."/>
            <person name="Xu D."/>
            <person name="Zhang Y."/>
        </authorList>
    </citation>
    <scope>NUCLEOTIDE SEQUENCE [LARGE SCALE GENOMIC DNA]</scope>
    <source>
        <strain evidence="2">cv. Yunnan</strain>
    </source>
</reference>
<accession>A0ACB9I8C2</accession>
<reference evidence="1 2" key="2">
    <citation type="journal article" date="2022" name="Mol. Ecol. Resour.">
        <title>The genomes of chicory, endive, great burdock and yacon provide insights into Asteraceae paleo-polyploidization history and plant inulin production.</title>
        <authorList>
            <person name="Fan W."/>
            <person name="Wang S."/>
            <person name="Wang H."/>
            <person name="Wang A."/>
            <person name="Jiang F."/>
            <person name="Liu H."/>
            <person name="Zhao H."/>
            <person name="Xu D."/>
            <person name="Zhang Y."/>
        </authorList>
    </citation>
    <scope>NUCLEOTIDE SEQUENCE [LARGE SCALE GENOMIC DNA]</scope>
    <source>
        <strain evidence="2">cv. Yunnan</strain>
        <tissue evidence="1">Leaves</tissue>
    </source>
</reference>